<feature type="domain" description="Gram-positive cocci surface proteins LPxTG" evidence="9">
    <location>
        <begin position="400"/>
        <end position="434"/>
    </location>
</feature>
<dbReference type="PANTHER" id="PTHR36108">
    <property type="entry name" value="COLOSSIN-B-RELATED"/>
    <property type="match status" value="1"/>
</dbReference>
<keyword evidence="7" id="KW-0812">Transmembrane</keyword>
<evidence type="ECO:0000256" key="6">
    <source>
        <dbReference type="SAM" id="MobiDB-lite"/>
    </source>
</evidence>
<keyword evidence="2" id="KW-0134">Cell wall</keyword>
<evidence type="ECO:0000256" key="5">
    <source>
        <dbReference type="ARBA" id="ARBA00023088"/>
    </source>
</evidence>
<dbReference type="EMBL" id="FODF01000003">
    <property type="protein sequence ID" value="SEN39820.1"/>
    <property type="molecule type" value="Genomic_DNA"/>
</dbReference>
<comment type="similarity">
    <text evidence="1">Belongs to the serine-aspartate repeat-containing protein (SDr) family.</text>
</comment>
<proteinExistence type="inferred from homology"/>
<keyword evidence="3" id="KW-0964">Secreted</keyword>
<keyword evidence="11" id="KW-1185">Reference proteome</keyword>
<sequence>MKHNRKVLNLLAALAVAVPMTAPLSNIDSVFAETIEFTKHDEDSSSEKLAGAVYDFYEIGMGENPDKKLFSAATKADGTLDINSVVVAKGVKNPVKDGKIDLGEGSYYAVETKAPEGYMLNTKLVNFLVENGISSIPVRASDKKFEGEYGQAVILSKCEKTGAPISGATYELSKKEGNTYKKIANLSTDNNGYFVDASDIEKMYNGTLLLPAGEYKIKELNVPGNYVLNSTEYKFNVEKGKVKSMSILHKLKNTDANAGNQTGSNTGNTGSTSNLDKTTGVKIRIIDSKDNKKALSGVAISVYSVDKNGKETLVYNGKTNSDGYLSANDAKIGGNLVSNNVLHLSPGKYYYKLSDYPNSKKHEFTVQKGKIGDQILKLNINGKSPTSNTKKSSKDSSKKLAKTGSEDTAIYTVAGVALLSAGAIVAMKKKKEVK</sequence>
<reference evidence="10 11" key="1">
    <citation type="submission" date="2016-10" db="EMBL/GenBank/DDBJ databases">
        <authorList>
            <person name="de Groot N.N."/>
        </authorList>
    </citation>
    <scope>NUCLEOTIDE SEQUENCE [LARGE SCALE GENOMIC DNA]</scope>
    <source>
        <strain evidence="10 11">Calf135</strain>
    </source>
</reference>
<feature type="compositionally biased region" description="Low complexity" evidence="6">
    <location>
        <begin position="259"/>
        <end position="274"/>
    </location>
</feature>
<keyword evidence="7" id="KW-0472">Membrane</keyword>
<dbReference type="AlphaFoldDB" id="A0A1H8G7V3"/>
<evidence type="ECO:0000256" key="7">
    <source>
        <dbReference type="SAM" id="Phobius"/>
    </source>
</evidence>
<dbReference type="STRING" id="215200.SAMN05216454_10391"/>
<evidence type="ECO:0000256" key="2">
    <source>
        <dbReference type="ARBA" id="ARBA00022512"/>
    </source>
</evidence>
<dbReference type="PANTHER" id="PTHR36108:SF13">
    <property type="entry name" value="COLOSSIN-B-RELATED"/>
    <property type="match status" value="1"/>
</dbReference>
<evidence type="ECO:0000259" key="9">
    <source>
        <dbReference type="PROSITE" id="PS50847"/>
    </source>
</evidence>
<dbReference type="InterPro" id="IPR019931">
    <property type="entry name" value="LPXTG_anchor"/>
</dbReference>
<feature type="chain" id="PRO_5038488792" evidence="8">
    <location>
        <begin position="23"/>
        <end position="434"/>
    </location>
</feature>
<dbReference type="NCBIfam" id="TIGR01167">
    <property type="entry name" value="LPXTG_anchor"/>
    <property type="match status" value="1"/>
</dbReference>
<gene>
    <name evidence="10" type="ORF">SAMN05216454_10391</name>
</gene>
<feature type="transmembrane region" description="Helical" evidence="7">
    <location>
        <begin position="408"/>
        <end position="427"/>
    </location>
</feature>
<dbReference type="Pfam" id="PF00746">
    <property type="entry name" value="Gram_pos_anchor"/>
    <property type="match status" value="1"/>
</dbReference>
<evidence type="ECO:0000313" key="11">
    <source>
        <dbReference type="Proteomes" id="UP000199512"/>
    </source>
</evidence>
<evidence type="ECO:0000256" key="8">
    <source>
        <dbReference type="SAM" id="SignalP"/>
    </source>
</evidence>
<dbReference type="Proteomes" id="UP000199512">
    <property type="component" value="Unassembled WGS sequence"/>
</dbReference>
<evidence type="ECO:0000256" key="4">
    <source>
        <dbReference type="ARBA" id="ARBA00022729"/>
    </source>
</evidence>
<name>A0A1H8G7V3_9FIRM</name>
<feature type="region of interest" description="Disordered" evidence="6">
    <location>
        <begin position="255"/>
        <end position="274"/>
    </location>
</feature>
<feature type="signal peptide" evidence="8">
    <location>
        <begin position="1"/>
        <end position="22"/>
    </location>
</feature>
<keyword evidence="5" id="KW-0572">Peptidoglycan-anchor</keyword>
<keyword evidence="4 8" id="KW-0732">Signal</keyword>
<evidence type="ECO:0000256" key="1">
    <source>
        <dbReference type="ARBA" id="ARBA00007257"/>
    </source>
</evidence>
<accession>A0A1H8G7V3</accession>
<protein>
    <submittedName>
        <fullName evidence="10">LPXTG-motif cell wall anchor domain-containing protein</fullName>
    </submittedName>
</protein>
<dbReference type="InterPro" id="IPR013783">
    <property type="entry name" value="Ig-like_fold"/>
</dbReference>
<evidence type="ECO:0000313" key="10">
    <source>
        <dbReference type="EMBL" id="SEN39820.1"/>
    </source>
</evidence>
<evidence type="ECO:0000256" key="3">
    <source>
        <dbReference type="ARBA" id="ARBA00022525"/>
    </source>
</evidence>
<organism evidence="10 11">
    <name type="scientific">Peptostreptococcus russellii</name>
    <dbReference type="NCBI Taxonomy" id="215200"/>
    <lineage>
        <taxon>Bacteria</taxon>
        <taxon>Bacillati</taxon>
        <taxon>Bacillota</taxon>
        <taxon>Clostridia</taxon>
        <taxon>Peptostreptococcales</taxon>
        <taxon>Peptostreptococcaceae</taxon>
        <taxon>Peptostreptococcus</taxon>
    </lineage>
</organism>
<dbReference type="Pfam" id="PF17802">
    <property type="entry name" value="SpaA"/>
    <property type="match status" value="2"/>
</dbReference>
<dbReference type="InterPro" id="IPR041033">
    <property type="entry name" value="SpaA_PFL_dom_1"/>
</dbReference>
<dbReference type="PROSITE" id="PS50847">
    <property type="entry name" value="GRAM_POS_ANCHORING"/>
    <property type="match status" value="1"/>
</dbReference>
<keyword evidence="7" id="KW-1133">Transmembrane helix</keyword>
<dbReference type="Gene3D" id="2.60.40.10">
    <property type="entry name" value="Immunoglobulins"/>
    <property type="match status" value="2"/>
</dbReference>